<dbReference type="SUPFAM" id="SSF54637">
    <property type="entry name" value="Thioesterase/thiol ester dehydrase-isomerase"/>
    <property type="match status" value="2"/>
</dbReference>
<dbReference type="Pfam" id="PF13622">
    <property type="entry name" value="4HBT_3"/>
    <property type="match status" value="1"/>
</dbReference>
<comment type="caution">
    <text evidence="2">The sequence shown here is derived from an EMBL/GenBank/DDBJ whole genome shotgun (WGS) entry which is preliminary data.</text>
</comment>
<evidence type="ECO:0000313" key="2">
    <source>
        <dbReference type="EMBL" id="TPE59461.1"/>
    </source>
</evidence>
<dbReference type="OrthoDB" id="9813158at2"/>
<accession>A0A501XFS1</accession>
<dbReference type="RefSeq" id="WP_140928907.1">
    <property type="nucleotide sequence ID" value="NZ_VFSU01000030.1"/>
</dbReference>
<reference evidence="2 3" key="1">
    <citation type="submission" date="2019-06" db="EMBL/GenBank/DDBJ databases">
        <authorList>
            <person name="Lee I."/>
            <person name="Jang G.I."/>
            <person name="Hwang C.Y."/>
        </authorList>
    </citation>
    <scope>NUCLEOTIDE SEQUENCE [LARGE SCALE GENOMIC DNA]</scope>
    <source>
        <strain evidence="2 3">PAMC 28131</strain>
    </source>
</reference>
<dbReference type="CDD" id="cd03443">
    <property type="entry name" value="PaaI_thioesterase"/>
    <property type="match status" value="1"/>
</dbReference>
<evidence type="ECO:0000313" key="3">
    <source>
        <dbReference type="Proteomes" id="UP000319897"/>
    </source>
</evidence>
<dbReference type="InterPro" id="IPR049449">
    <property type="entry name" value="TesB_ACOT8-like_N"/>
</dbReference>
<dbReference type="Gene3D" id="3.10.129.10">
    <property type="entry name" value="Hotdog Thioesterase"/>
    <property type="match status" value="2"/>
</dbReference>
<sequence length="289" mass="30014">MTSGLQPARAAGSDHTGEMIRSIPACVTLGVRASGPGQPPGCRMDGTLPALCEADGRFSRGAALILADQALAAGVFAALAEPVAMMTLDLRLDWHGDLPAAADISFETHRAVHEGPHCFVEGRLLADGALVATGTGRFLIGALPGGRIAERQGTAISLPLSTAAAFDDLLAMQPDGEGWRIESDLSLVGARALPAYHGGFVAAVLEAATARLAAGHRAVDIDVRYLRPARADLPMHIIARPVRAGQLASVLDAEIRQGDALVAVARALFSGAPAERGITHRFDQSDELC</sequence>
<organism evidence="2 3">
    <name type="scientific">Sandaracinobacter neustonicus</name>
    <dbReference type="NCBI Taxonomy" id="1715348"/>
    <lineage>
        <taxon>Bacteria</taxon>
        <taxon>Pseudomonadati</taxon>
        <taxon>Pseudomonadota</taxon>
        <taxon>Alphaproteobacteria</taxon>
        <taxon>Sphingomonadales</taxon>
        <taxon>Sphingosinicellaceae</taxon>
        <taxon>Sandaracinobacter</taxon>
    </lineage>
</organism>
<keyword evidence="3" id="KW-1185">Reference proteome</keyword>
<evidence type="ECO:0000259" key="1">
    <source>
        <dbReference type="Pfam" id="PF13622"/>
    </source>
</evidence>
<dbReference type="EMBL" id="VFSU01000030">
    <property type="protein sequence ID" value="TPE59461.1"/>
    <property type="molecule type" value="Genomic_DNA"/>
</dbReference>
<proteinExistence type="predicted"/>
<feature type="domain" description="Acyl-CoA thioesterase-like N-terminal HotDog" evidence="1">
    <location>
        <begin position="196"/>
        <end position="269"/>
    </location>
</feature>
<dbReference type="InterPro" id="IPR029069">
    <property type="entry name" value="HotDog_dom_sf"/>
</dbReference>
<gene>
    <name evidence="2" type="ORF">FJQ54_13305</name>
</gene>
<name>A0A501XFS1_9SPHN</name>
<protein>
    <recommendedName>
        <fullName evidence="1">Acyl-CoA thioesterase-like N-terminal HotDog domain-containing protein</fullName>
    </recommendedName>
</protein>
<dbReference type="AlphaFoldDB" id="A0A501XFS1"/>
<dbReference type="Proteomes" id="UP000319897">
    <property type="component" value="Unassembled WGS sequence"/>
</dbReference>